<dbReference type="KEGG" id="cdu:CD36_64940"/>
<reference evidence="3 4" key="1">
    <citation type="journal article" date="2009" name="Genome Res.">
        <title>Comparative genomics of the fungal pathogens Candida dubliniensis and Candida albicans.</title>
        <authorList>
            <person name="Jackson A.P."/>
            <person name="Gamble J.A."/>
            <person name="Yeomans T."/>
            <person name="Moran G.P."/>
            <person name="Saunders D."/>
            <person name="Harris D."/>
            <person name="Aslett M."/>
            <person name="Barrell J.F."/>
            <person name="Butler G."/>
            <person name="Citiulo F."/>
            <person name="Coleman D.C."/>
            <person name="de Groot P.W.J."/>
            <person name="Goodwin T.J."/>
            <person name="Quail M.A."/>
            <person name="McQuillan J."/>
            <person name="Munro C.A."/>
            <person name="Pain A."/>
            <person name="Poulter R.T."/>
            <person name="Rajandream M.A."/>
            <person name="Renauld H."/>
            <person name="Spiering M.J."/>
            <person name="Tivey A."/>
            <person name="Gow N.A.R."/>
            <person name="Barrell B."/>
            <person name="Sullivan D.J."/>
            <person name="Berriman M."/>
        </authorList>
    </citation>
    <scope>NUCLEOTIDE SEQUENCE [LARGE SCALE GENOMIC DNA]</scope>
    <source>
        <strain evidence="4">CD36 / ATCC MYA-646 / CBS 7987 / NCPF 3949 / NRRL Y-17841</strain>
    </source>
</reference>
<feature type="region of interest" description="Disordered" evidence="1">
    <location>
        <begin position="200"/>
        <end position="297"/>
    </location>
</feature>
<sequence>MSFYNTNTNSSPSFHQQQQLSGHSLSTMKRNNTFKSKLKSLKNELHEAIISTATTTKPLSPWSRPPTRSNSTSSFRSPFSSIKLSNGNTTGQSSVFSSCESSPRSISLSSTKNGSTIGTTDVFPVSRSTSVSLPISKFKSPTTIISTVTNSATSTTTTCSPCSISYSSLDYDYDYDNLFDFNSPTSSYDPSLKNERLANKNEGSGQEEKFLLPPLPSSTTTLTPVLSSSPGKFSHDQMMINGQVDAEEMEKQEFSSSLPTTPSNNSQKYQNSSFSQQLSSHENNQHQQNNNPKSEELVDVDRLACSILSSVGKRTNDQNIEWNI</sequence>
<accession>B9WJC7</accession>
<dbReference type="GeneID" id="8048642"/>
<feature type="compositionally biased region" description="Polar residues" evidence="1">
    <location>
        <begin position="1"/>
        <end position="12"/>
    </location>
</feature>
<dbReference type="Proteomes" id="UP000002605">
    <property type="component" value="Chromosome 6"/>
</dbReference>
<feature type="compositionally biased region" description="Low complexity" evidence="1">
    <location>
        <begin position="255"/>
        <end position="266"/>
    </location>
</feature>
<dbReference type="AlphaFoldDB" id="B9WJC7"/>
<name>B9WJC7_CANDC</name>
<dbReference type="CGD" id="CAL0000161366">
    <property type="gene designation" value="Cd36_64940"/>
</dbReference>
<feature type="compositionally biased region" description="Low complexity" evidence="1">
    <location>
        <begin position="60"/>
        <end position="81"/>
    </location>
</feature>
<evidence type="ECO:0000313" key="2">
    <source>
        <dbReference type="CGD" id="CAL0000161366"/>
    </source>
</evidence>
<dbReference type="EMBL" id="FM992693">
    <property type="protein sequence ID" value="CAX41350.1"/>
    <property type="molecule type" value="Genomic_DNA"/>
</dbReference>
<evidence type="ECO:0000313" key="4">
    <source>
        <dbReference type="Proteomes" id="UP000002605"/>
    </source>
</evidence>
<feature type="region of interest" description="Disordered" evidence="1">
    <location>
        <begin position="56"/>
        <end position="113"/>
    </location>
</feature>
<dbReference type="RefSeq" id="XP_002421189.1">
    <property type="nucleotide sequence ID" value="XM_002421144.1"/>
</dbReference>
<gene>
    <name evidence="2" type="ordered locus">Cd36_64940</name>
    <name evidence="3" type="ORF">CD36_64940</name>
</gene>
<feature type="region of interest" description="Disordered" evidence="1">
    <location>
        <begin position="1"/>
        <end position="26"/>
    </location>
</feature>
<organism evidence="3 4">
    <name type="scientific">Candida dubliniensis (strain CD36 / ATCC MYA-646 / CBS 7987 / NCPF 3949 / NRRL Y-17841)</name>
    <name type="common">Yeast</name>
    <dbReference type="NCBI Taxonomy" id="573826"/>
    <lineage>
        <taxon>Eukaryota</taxon>
        <taxon>Fungi</taxon>
        <taxon>Dikarya</taxon>
        <taxon>Ascomycota</taxon>
        <taxon>Saccharomycotina</taxon>
        <taxon>Pichiomycetes</taxon>
        <taxon>Debaryomycetaceae</taxon>
        <taxon>Candida/Lodderomyces clade</taxon>
        <taxon>Candida</taxon>
    </lineage>
</organism>
<feature type="compositionally biased region" description="Low complexity" evidence="1">
    <location>
        <begin position="217"/>
        <end position="230"/>
    </location>
</feature>
<evidence type="ECO:0000256" key="1">
    <source>
        <dbReference type="SAM" id="MobiDB-lite"/>
    </source>
</evidence>
<feature type="compositionally biased region" description="Low complexity" evidence="1">
    <location>
        <begin position="13"/>
        <end position="26"/>
    </location>
</feature>
<dbReference type="VEuPathDB" id="FungiDB:CD36_64940"/>
<evidence type="ECO:0000313" key="3">
    <source>
        <dbReference type="EMBL" id="CAX41350.1"/>
    </source>
</evidence>
<feature type="compositionally biased region" description="Low complexity" evidence="1">
    <location>
        <begin position="275"/>
        <end position="291"/>
    </location>
</feature>
<dbReference type="HOGENOM" id="CLU_062844_0_0_1"/>
<proteinExistence type="predicted"/>
<dbReference type="OrthoDB" id="10639028at2759"/>
<feature type="compositionally biased region" description="Polar residues" evidence="1">
    <location>
        <begin position="82"/>
        <end position="113"/>
    </location>
</feature>
<protein>
    <submittedName>
        <fullName evidence="3">Uncharacterized protein</fullName>
    </submittedName>
</protein>
<keyword evidence="4" id="KW-1185">Reference proteome</keyword>